<accession>A0A085NDI6</accession>
<evidence type="ECO:0000313" key="3">
    <source>
        <dbReference type="Proteomes" id="UP000030764"/>
    </source>
</evidence>
<proteinExistence type="predicted"/>
<dbReference type="Proteomes" id="UP000030758">
    <property type="component" value="Unassembled WGS sequence"/>
</dbReference>
<dbReference type="EMBL" id="KL363383">
    <property type="protein sequence ID" value="KFD46246.1"/>
    <property type="molecule type" value="Genomic_DNA"/>
</dbReference>
<dbReference type="EMBL" id="KL367513">
    <property type="protein sequence ID" value="KFD67532.1"/>
    <property type="molecule type" value="Genomic_DNA"/>
</dbReference>
<organism evidence="2">
    <name type="scientific">Trichuris suis</name>
    <name type="common">pig whipworm</name>
    <dbReference type="NCBI Taxonomy" id="68888"/>
    <lineage>
        <taxon>Eukaryota</taxon>
        <taxon>Metazoa</taxon>
        <taxon>Ecdysozoa</taxon>
        <taxon>Nematoda</taxon>
        <taxon>Enoplea</taxon>
        <taxon>Dorylaimia</taxon>
        <taxon>Trichinellida</taxon>
        <taxon>Trichuridae</taxon>
        <taxon>Trichuris</taxon>
    </lineage>
</organism>
<sequence length="153" mass="17242">MVRLGRYDPSARQSITDWLVKVQSVCWLRGINDVTTVIALWHTAGAFAVCMQLTTEDQKDNVKVKKALTAAFLVDSFSAYEQFVSRKLRADQPPDMFLAKLRRLAAFFSGVPERTMACRFVARLLGNVRQFLRAGSRTEELSLSQIITCCCDS</sequence>
<keyword evidence="3" id="KW-1185">Reference proteome</keyword>
<gene>
    <name evidence="1" type="ORF">M513_12864</name>
    <name evidence="2" type="ORF">M514_12864</name>
</gene>
<name>A0A085NDI6_9BILA</name>
<dbReference type="Proteomes" id="UP000030764">
    <property type="component" value="Unassembled WGS sequence"/>
</dbReference>
<evidence type="ECO:0000313" key="1">
    <source>
        <dbReference type="EMBL" id="KFD46246.1"/>
    </source>
</evidence>
<reference evidence="2 3" key="1">
    <citation type="journal article" date="2014" name="Nat. Genet.">
        <title>Genome and transcriptome of the porcine whipworm Trichuris suis.</title>
        <authorList>
            <person name="Jex A.R."/>
            <person name="Nejsum P."/>
            <person name="Schwarz E.M."/>
            <person name="Hu L."/>
            <person name="Young N.D."/>
            <person name="Hall R.S."/>
            <person name="Korhonen P.K."/>
            <person name="Liao S."/>
            <person name="Thamsborg S."/>
            <person name="Xia J."/>
            <person name="Xu P."/>
            <person name="Wang S."/>
            <person name="Scheerlinck J.P."/>
            <person name="Hofmann A."/>
            <person name="Sternberg P.W."/>
            <person name="Wang J."/>
            <person name="Gasser R.B."/>
        </authorList>
    </citation>
    <scope>NUCLEOTIDE SEQUENCE [LARGE SCALE GENOMIC DNA]</scope>
    <source>
        <strain evidence="2">DCEP-RM93F</strain>
        <strain evidence="1">DCEP-RM93M</strain>
    </source>
</reference>
<protein>
    <submittedName>
        <fullName evidence="2">Uncharacterized protein</fullName>
    </submittedName>
</protein>
<dbReference type="AlphaFoldDB" id="A0A085NDI6"/>
<evidence type="ECO:0000313" key="2">
    <source>
        <dbReference type="EMBL" id="KFD67532.1"/>
    </source>
</evidence>